<dbReference type="EMBL" id="BDGG01000016">
    <property type="protein sequence ID" value="GAV08036.1"/>
    <property type="molecule type" value="Genomic_DNA"/>
</dbReference>
<organism evidence="1 2">
    <name type="scientific">Ramazzottius varieornatus</name>
    <name type="common">Water bear</name>
    <name type="synonym">Tardigrade</name>
    <dbReference type="NCBI Taxonomy" id="947166"/>
    <lineage>
        <taxon>Eukaryota</taxon>
        <taxon>Metazoa</taxon>
        <taxon>Ecdysozoa</taxon>
        <taxon>Tardigrada</taxon>
        <taxon>Eutardigrada</taxon>
        <taxon>Parachela</taxon>
        <taxon>Hypsibioidea</taxon>
        <taxon>Ramazzottiidae</taxon>
        <taxon>Ramazzottius</taxon>
    </lineage>
</organism>
<protein>
    <submittedName>
        <fullName evidence="1">Uncharacterized protein</fullName>
    </submittedName>
</protein>
<name>A0A1D1W420_RAMVA</name>
<dbReference type="Proteomes" id="UP000186922">
    <property type="component" value="Unassembled WGS sequence"/>
</dbReference>
<evidence type="ECO:0000313" key="1">
    <source>
        <dbReference type="EMBL" id="GAV08036.1"/>
    </source>
</evidence>
<proteinExistence type="predicted"/>
<dbReference type="STRING" id="947166.A0A1D1W420"/>
<comment type="caution">
    <text evidence="1">The sequence shown here is derived from an EMBL/GenBank/DDBJ whole genome shotgun (WGS) entry which is preliminary data.</text>
</comment>
<reference evidence="1 2" key="1">
    <citation type="journal article" date="2016" name="Nat. Commun.">
        <title>Extremotolerant tardigrade genome and improved radiotolerance of human cultured cells by tardigrade-unique protein.</title>
        <authorList>
            <person name="Hashimoto T."/>
            <person name="Horikawa D.D."/>
            <person name="Saito Y."/>
            <person name="Kuwahara H."/>
            <person name="Kozuka-Hata H."/>
            <person name="Shin-I T."/>
            <person name="Minakuchi Y."/>
            <person name="Ohishi K."/>
            <person name="Motoyama A."/>
            <person name="Aizu T."/>
            <person name="Enomoto A."/>
            <person name="Kondo K."/>
            <person name="Tanaka S."/>
            <person name="Hara Y."/>
            <person name="Koshikawa S."/>
            <person name="Sagara H."/>
            <person name="Miura T."/>
            <person name="Yokobori S."/>
            <person name="Miyagawa K."/>
            <person name="Suzuki Y."/>
            <person name="Kubo T."/>
            <person name="Oyama M."/>
            <person name="Kohara Y."/>
            <person name="Fujiyama A."/>
            <person name="Arakawa K."/>
            <person name="Katayama T."/>
            <person name="Toyoda A."/>
            <person name="Kunieda T."/>
        </authorList>
    </citation>
    <scope>NUCLEOTIDE SEQUENCE [LARGE SCALE GENOMIC DNA]</scope>
    <source>
        <strain evidence="1 2">YOKOZUNA-1</strain>
    </source>
</reference>
<dbReference type="SUPFAM" id="SSF53474">
    <property type="entry name" value="alpha/beta-Hydrolases"/>
    <property type="match status" value="1"/>
</dbReference>
<gene>
    <name evidence="1" type="primary">RvY_17793</name>
    <name evidence="1" type="synonym">RvY_17793.2</name>
    <name evidence="1" type="ORF">RvY_17793-2</name>
</gene>
<keyword evidence="2" id="KW-1185">Reference proteome</keyword>
<dbReference type="Gene3D" id="3.40.50.1820">
    <property type="entry name" value="alpha/beta hydrolase"/>
    <property type="match status" value="1"/>
</dbReference>
<dbReference type="OrthoDB" id="433474at2759"/>
<dbReference type="AlphaFoldDB" id="A0A1D1W420"/>
<evidence type="ECO:0000313" key="2">
    <source>
        <dbReference type="Proteomes" id="UP000186922"/>
    </source>
</evidence>
<dbReference type="InterPro" id="IPR029058">
    <property type="entry name" value="AB_hydrolase_fold"/>
</dbReference>
<sequence>MAVSSFSKKNAITSKALSSLSELDRAYSPSLWNNRGLSSEETIQRHVSTTLQESKKATEELYSKINLQYGSTLKNVLDLYSSSSTVAPGAQLIAYVHGGYWQFLSKEESAFLALPICSGSPARTATIFLAVDYVLASEKQYGQQASITGICQQMQELFTFVGNLAQVLQCSGAHFIGHSAGAHLVATMLSQLDHAQASPFLPLVKGTR</sequence>
<accession>A0A1D1W420</accession>